<name>A0A656Z2J4_BRUAN</name>
<comment type="caution">
    <text evidence="2">The sequence shown here is derived from an EMBL/GenBank/DDBJ whole genome shotgun (WGS) entry which is preliminary data.</text>
</comment>
<organism evidence="2">
    <name type="scientific">Brucella anthropi</name>
    <name type="common">Ochrobactrum anthropi</name>
    <dbReference type="NCBI Taxonomy" id="529"/>
    <lineage>
        <taxon>Bacteria</taxon>
        <taxon>Pseudomonadati</taxon>
        <taxon>Pseudomonadota</taxon>
        <taxon>Alphaproteobacteria</taxon>
        <taxon>Hyphomicrobiales</taxon>
        <taxon>Brucellaceae</taxon>
        <taxon>Brucella/Ochrobactrum group</taxon>
        <taxon>Brucella</taxon>
    </lineage>
</organism>
<evidence type="ECO:0000256" key="1">
    <source>
        <dbReference type="SAM" id="Phobius"/>
    </source>
</evidence>
<accession>A0A656Z2J4</accession>
<dbReference type="AlphaFoldDB" id="A0A656Z2J4"/>
<keyword evidence="1" id="KW-0812">Transmembrane</keyword>
<keyword evidence="1" id="KW-1133">Transmembrane helix</keyword>
<proteinExistence type="predicted"/>
<gene>
    <name evidence="2" type="ORF">AB664_17620</name>
</gene>
<sequence length="147" mass="15801">MRMLKDIAGLITLAAQLLWRFWPQLLLTGTVGLIARELLLQGAVRAGFYAPLAGMIVLSLVVLVKLLVVVVMLNCLRPALPALAKLRGSVASVAARGRRTANGSALCPDGCGDIAILCLLCRLGISRRYNQGIFAPCFRTTGIWRAD</sequence>
<evidence type="ECO:0000313" key="2">
    <source>
        <dbReference type="EMBL" id="KYB44889.1"/>
    </source>
</evidence>
<dbReference type="EMBL" id="LUAY01007273">
    <property type="protein sequence ID" value="KYB44889.1"/>
    <property type="molecule type" value="Genomic_DNA"/>
</dbReference>
<keyword evidence="1" id="KW-0472">Membrane</keyword>
<reference evidence="2" key="1">
    <citation type="submission" date="2016-02" db="EMBL/GenBank/DDBJ databases">
        <title>Genomic sequences of Ochrobactrum anthropi.</title>
        <authorList>
            <person name="Chudasama K.S."/>
            <person name="Thaker V.S."/>
        </authorList>
    </citation>
    <scope>NUCLEOTIDE SEQUENCE [LARGE SCALE GENOMIC DNA]</scope>
    <source>
        <strain evidence="2">SUBG007</strain>
    </source>
</reference>
<protein>
    <submittedName>
        <fullName evidence="2">Uncharacterized protein</fullName>
    </submittedName>
</protein>
<feature type="transmembrane region" description="Helical" evidence="1">
    <location>
        <begin position="52"/>
        <end position="76"/>
    </location>
</feature>